<dbReference type="RefSeq" id="WP_169626071.1">
    <property type="nucleotide sequence ID" value="NZ_JABBNT010000004.1"/>
</dbReference>
<gene>
    <name evidence="1" type="ORF">HH303_14400</name>
</gene>
<dbReference type="SUPFAM" id="SSF56601">
    <property type="entry name" value="beta-lactamase/transpeptidase-like"/>
    <property type="match status" value="1"/>
</dbReference>
<reference evidence="1 2" key="1">
    <citation type="submission" date="2020-04" db="EMBL/GenBank/DDBJ databases">
        <title>Rhodospirillaceae bacterium KN72 isolated from deep sea.</title>
        <authorList>
            <person name="Zhang D.-C."/>
        </authorList>
    </citation>
    <scope>NUCLEOTIDE SEQUENCE [LARGE SCALE GENOMIC DNA]</scope>
    <source>
        <strain evidence="1 2">KN72</strain>
    </source>
</reference>
<evidence type="ECO:0000313" key="2">
    <source>
        <dbReference type="Proteomes" id="UP000539372"/>
    </source>
</evidence>
<dbReference type="AlphaFoldDB" id="A0A7Y0HHP0"/>
<organism evidence="1 2">
    <name type="scientific">Pacificispira spongiicola</name>
    <dbReference type="NCBI Taxonomy" id="2729598"/>
    <lineage>
        <taxon>Bacteria</taxon>
        <taxon>Pseudomonadati</taxon>
        <taxon>Pseudomonadota</taxon>
        <taxon>Alphaproteobacteria</taxon>
        <taxon>Rhodospirillales</taxon>
        <taxon>Rhodospirillaceae</taxon>
        <taxon>Pacificispira</taxon>
    </lineage>
</organism>
<sequence length="563" mass="60380">MSGPVWAEAPDWTATSSYTAPETASVGAPFAGRLLFETTAMTVDATPADQFVQKPWAWWGLFDFLAEKDPAGSVPLFDLDTTLFPGLAMDLVVSAAGDVIPAQRGLIRKPVAERTASFWEMIVGPGRAWDIGDGWSRASFPISLVQSYEGEAWVGLARFDYKGDEITPLRVEFSSVSAGGFIFWDADFDVTAWGEIPVTRGDTAVDPTALASALQQERAGQPGRAPLAELGEGFAAARASMDAAGTLGLVVLKDDTLYMDPVETPFGTYPYPYDMRVGVWSATKSLIPGMAALRLAQKYGTDFLDMSIVGFFEEGKEFDYIDDAARTRWADVTIRDALNMSTGMGATGYDPNWAADNLNTYQWSYSYDPADQIRHYFNVGPNPDVSGPGEKMVYIDQDMWIATLSMQRFLQSKEGASATVLGMLQHEVYDVIGADHFAAGTGYTDTGAPGVPLSAWGALPTVDILTKAGALIAHGGKAPDGSQILHEGLVAGLSDGADYGLTFWRYDADGVVIPYMAGSGGNDVLCLPNSMVVVTLGRDSFNVDVSDETHAALIAAARAVQPF</sequence>
<dbReference type="Gene3D" id="3.40.710.10">
    <property type="entry name" value="DD-peptidase/beta-lactamase superfamily"/>
    <property type="match status" value="1"/>
</dbReference>
<dbReference type="InterPro" id="IPR012338">
    <property type="entry name" value="Beta-lactam/transpept-like"/>
</dbReference>
<evidence type="ECO:0000313" key="1">
    <source>
        <dbReference type="EMBL" id="NMM45684.1"/>
    </source>
</evidence>
<dbReference type="Proteomes" id="UP000539372">
    <property type="component" value="Unassembled WGS sequence"/>
</dbReference>
<proteinExistence type="predicted"/>
<dbReference type="EMBL" id="JABBNT010000004">
    <property type="protein sequence ID" value="NMM45684.1"/>
    <property type="molecule type" value="Genomic_DNA"/>
</dbReference>
<name>A0A7Y0HHP0_9PROT</name>
<accession>A0A7Y0HHP0</accession>
<protein>
    <submittedName>
        <fullName evidence="1">Beta-lactamase family protein</fullName>
    </submittedName>
</protein>
<keyword evidence="2" id="KW-1185">Reference proteome</keyword>
<comment type="caution">
    <text evidence="1">The sequence shown here is derived from an EMBL/GenBank/DDBJ whole genome shotgun (WGS) entry which is preliminary data.</text>
</comment>